<evidence type="ECO:0000256" key="6">
    <source>
        <dbReference type="ARBA" id="ARBA00022801"/>
    </source>
</evidence>
<dbReference type="InterPro" id="IPR036389">
    <property type="entry name" value="RNase_III_sf"/>
</dbReference>
<evidence type="ECO:0000313" key="12">
    <source>
        <dbReference type="Proteomes" id="UP001225134"/>
    </source>
</evidence>
<feature type="binding site" evidence="8">
    <location>
        <position position="125"/>
    </location>
    <ligand>
        <name>Mg(2+)</name>
        <dbReference type="ChEBI" id="CHEBI:18420"/>
    </ligand>
</feature>
<dbReference type="SMART" id="SM00358">
    <property type="entry name" value="DSRM"/>
    <property type="match status" value="1"/>
</dbReference>
<keyword evidence="8" id="KW-0460">Magnesium</keyword>
<dbReference type="Gene3D" id="1.10.1520.10">
    <property type="entry name" value="Ribonuclease III domain"/>
    <property type="match status" value="1"/>
</dbReference>
<keyword evidence="5 8" id="KW-0255">Endonuclease</keyword>
<dbReference type="InterPro" id="IPR000999">
    <property type="entry name" value="RNase_III_dom"/>
</dbReference>
<dbReference type="InterPro" id="IPR011907">
    <property type="entry name" value="RNase_III"/>
</dbReference>
<dbReference type="PROSITE" id="PS50142">
    <property type="entry name" value="RNASE_3_2"/>
    <property type="match status" value="1"/>
</dbReference>
<comment type="similarity">
    <text evidence="2">Belongs to the ribonuclease III family.</text>
</comment>
<dbReference type="CDD" id="cd00593">
    <property type="entry name" value="RIBOc"/>
    <property type="match status" value="1"/>
</dbReference>
<keyword evidence="8" id="KW-0699">rRNA-binding</keyword>
<evidence type="ECO:0000259" key="10">
    <source>
        <dbReference type="PROSITE" id="PS50142"/>
    </source>
</evidence>
<dbReference type="EMBL" id="JASSPP010000003">
    <property type="protein sequence ID" value="MDK9580375.1"/>
    <property type="molecule type" value="Genomic_DNA"/>
</dbReference>
<comment type="caution">
    <text evidence="11">The sequence shown here is derived from an EMBL/GenBank/DDBJ whole genome shotgun (WGS) entry which is preliminary data.</text>
</comment>
<dbReference type="Proteomes" id="UP001225134">
    <property type="component" value="Unassembled WGS sequence"/>
</dbReference>
<feature type="domain" description="RNase III" evidence="10">
    <location>
        <begin position="7"/>
        <end position="136"/>
    </location>
</feature>
<keyword evidence="6 8" id="KW-0378">Hydrolase</keyword>
<feature type="active site" evidence="8">
    <location>
        <position position="125"/>
    </location>
</feature>
<evidence type="ECO:0000259" key="9">
    <source>
        <dbReference type="PROSITE" id="PS50137"/>
    </source>
</evidence>
<feature type="binding site" evidence="8">
    <location>
        <position position="122"/>
    </location>
    <ligand>
        <name>Mg(2+)</name>
        <dbReference type="ChEBI" id="CHEBI:18420"/>
    </ligand>
</feature>
<evidence type="ECO:0000256" key="1">
    <source>
        <dbReference type="ARBA" id="ARBA00000109"/>
    </source>
</evidence>
<keyword evidence="8" id="KW-0819">tRNA processing</keyword>
<dbReference type="SUPFAM" id="SSF54768">
    <property type="entry name" value="dsRNA-binding domain-like"/>
    <property type="match status" value="1"/>
</dbReference>
<comment type="cofactor">
    <cofactor evidence="8">
        <name>Mg(2+)</name>
        <dbReference type="ChEBI" id="CHEBI:18420"/>
    </cofactor>
</comment>
<dbReference type="EC" id="3.1.26.3" evidence="8"/>
<reference evidence="11 12" key="1">
    <citation type="submission" date="2023-06" db="EMBL/GenBank/DDBJ databases">
        <title>Antibody response to the Sneathia vaginalis cytopathogenic toxin A during pregnancy.</title>
        <authorList>
            <person name="Mccoy Z.T."/>
            <person name="Serrano M.G."/>
            <person name="Spaine K."/>
            <person name="Edwards D.J."/>
            <person name="Buck G.A."/>
            <person name="Jefferson K."/>
        </authorList>
    </citation>
    <scope>NUCLEOTIDE SEQUENCE [LARGE SCALE GENOMIC DNA]</scope>
    <source>
        <strain evidence="11 12">CCUG 42621</strain>
    </source>
</reference>
<dbReference type="HAMAP" id="MF_00104">
    <property type="entry name" value="RNase_III"/>
    <property type="match status" value="1"/>
</dbReference>
<organism evidence="11 12">
    <name type="scientific">Sneathia sanguinegens</name>
    <dbReference type="NCBI Taxonomy" id="40543"/>
    <lineage>
        <taxon>Bacteria</taxon>
        <taxon>Fusobacteriati</taxon>
        <taxon>Fusobacteriota</taxon>
        <taxon>Fusobacteriia</taxon>
        <taxon>Fusobacteriales</taxon>
        <taxon>Leptotrichiaceae</taxon>
        <taxon>Sneathia</taxon>
    </lineage>
</organism>
<dbReference type="Gene3D" id="3.30.160.20">
    <property type="match status" value="1"/>
</dbReference>
<dbReference type="PROSITE" id="PS00517">
    <property type="entry name" value="RNASE_3_1"/>
    <property type="match status" value="1"/>
</dbReference>
<dbReference type="SMART" id="SM00535">
    <property type="entry name" value="RIBOc"/>
    <property type="match status" value="1"/>
</dbReference>
<evidence type="ECO:0000256" key="8">
    <source>
        <dbReference type="HAMAP-Rule" id="MF_00104"/>
    </source>
</evidence>
<evidence type="ECO:0000256" key="7">
    <source>
        <dbReference type="ARBA" id="ARBA00022884"/>
    </source>
</evidence>
<dbReference type="Pfam" id="PF00035">
    <property type="entry name" value="dsrm"/>
    <property type="match status" value="1"/>
</dbReference>
<proteinExistence type="inferred from homology"/>
<dbReference type="CDD" id="cd10845">
    <property type="entry name" value="DSRM_RNAse_III_family"/>
    <property type="match status" value="1"/>
</dbReference>
<dbReference type="SUPFAM" id="SSF69065">
    <property type="entry name" value="RNase III domain-like"/>
    <property type="match status" value="1"/>
</dbReference>
<evidence type="ECO:0000256" key="2">
    <source>
        <dbReference type="ARBA" id="ARBA00010183"/>
    </source>
</evidence>
<dbReference type="InterPro" id="IPR014720">
    <property type="entry name" value="dsRBD_dom"/>
</dbReference>
<keyword evidence="7 8" id="KW-0694">RNA-binding</keyword>
<evidence type="ECO:0000256" key="5">
    <source>
        <dbReference type="ARBA" id="ARBA00022759"/>
    </source>
</evidence>
<evidence type="ECO:0000256" key="3">
    <source>
        <dbReference type="ARBA" id="ARBA00022664"/>
    </source>
</evidence>
<comment type="catalytic activity">
    <reaction evidence="1 8">
        <text>Endonucleolytic cleavage to 5'-phosphomonoester.</text>
        <dbReference type="EC" id="3.1.26.3"/>
    </reaction>
</comment>
<name>A0ABT7HK78_9FUSO</name>
<comment type="subunit">
    <text evidence="8">Homodimer.</text>
</comment>
<dbReference type="PANTHER" id="PTHR11207">
    <property type="entry name" value="RIBONUCLEASE III"/>
    <property type="match status" value="1"/>
</dbReference>
<keyword evidence="3 8" id="KW-0507">mRNA processing</keyword>
<comment type="subcellular location">
    <subcellularLocation>
        <location evidence="8">Cytoplasm</location>
    </subcellularLocation>
</comment>
<keyword evidence="12" id="KW-1185">Reference proteome</keyword>
<comment type="function">
    <text evidence="8">Digests double-stranded RNA. Involved in the processing of primary rRNA transcript to yield the immediate precursors to the large and small rRNAs (23S and 16S). Processes some mRNAs, and tRNAs when they are encoded in the rRNA operon. Processes pre-crRNA and tracrRNA of type II CRISPR loci if present in the organism.</text>
</comment>
<feature type="active site" evidence="8">
    <location>
        <position position="53"/>
    </location>
</feature>
<feature type="binding site" evidence="8">
    <location>
        <position position="49"/>
    </location>
    <ligand>
        <name>Mg(2+)</name>
        <dbReference type="ChEBI" id="CHEBI:18420"/>
    </ligand>
</feature>
<keyword evidence="4 8" id="KW-0540">Nuclease</keyword>
<feature type="domain" description="DRBM" evidence="9">
    <location>
        <begin position="163"/>
        <end position="232"/>
    </location>
</feature>
<dbReference type="GO" id="GO:0004525">
    <property type="term" value="F:ribonuclease III activity"/>
    <property type="evidence" value="ECO:0007669"/>
    <property type="project" value="UniProtKB-EC"/>
</dbReference>
<evidence type="ECO:0000313" key="11">
    <source>
        <dbReference type="EMBL" id="MDK9580375.1"/>
    </source>
</evidence>
<dbReference type="NCBIfam" id="TIGR02191">
    <property type="entry name" value="RNaseIII"/>
    <property type="match status" value="1"/>
</dbReference>
<dbReference type="RefSeq" id="WP_285152731.1">
    <property type="nucleotide sequence ID" value="NZ_JASSPP010000003.1"/>
</dbReference>
<keyword evidence="8" id="KW-0963">Cytoplasm</keyword>
<dbReference type="PROSITE" id="PS50137">
    <property type="entry name" value="DS_RBD"/>
    <property type="match status" value="1"/>
</dbReference>
<dbReference type="PANTHER" id="PTHR11207:SF0">
    <property type="entry name" value="RIBONUCLEASE 3"/>
    <property type="match status" value="1"/>
</dbReference>
<accession>A0ABT7HK78</accession>
<evidence type="ECO:0000256" key="4">
    <source>
        <dbReference type="ARBA" id="ARBA00022722"/>
    </source>
</evidence>
<keyword evidence="8" id="KW-0479">Metal-binding</keyword>
<sequence>MEQELNLVSLQEEIHYEFKNINLLIQALTHRSYANEHNLHNFKDNERLEFLGDSVLDLISTEYIVGKYKNLKEGDMSKIKSKLISENSFSTIATSLNLGAYLYLSNGENSSGGRTRKSILGDAFEALVGAIFLDSDYYTTKRIILRYLKRNVEHLSSIEGILDYKTKFQEYIQALYKHTPEYEIINTKGPDHDKIFTVVVKVNGKIMGEGVAKNKKEAEKMAAKNAMDSMGTIK</sequence>
<dbReference type="Pfam" id="PF14622">
    <property type="entry name" value="Ribonucleas_3_3"/>
    <property type="match status" value="1"/>
</dbReference>
<gene>
    <name evidence="8 11" type="primary">rnc</name>
    <name evidence="11" type="ORF">QQA45_02440</name>
</gene>
<protein>
    <recommendedName>
        <fullName evidence="8">Ribonuclease 3</fullName>
        <ecNumber evidence="8">3.1.26.3</ecNumber>
    </recommendedName>
    <alternativeName>
        <fullName evidence="8">Ribonuclease III</fullName>
        <shortName evidence="8">RNase III</shortName>
    </alternativeName>
</protein>
<keyword evidence="8" id="KW-0698">rRNA processing</keyword>